<feature type="domain" description="Alpha-galactosidase NEW3" evidence="2">
    <location>
        <begin position="14"/>
        <end position="83"/>
    </location>
</feature>
<comment type="caution">
    <text evidence="3">The sequence shown here is derived from an EMBL/GenBank/DDBJ whole genome shotgun (WGS) entry which is preliminary data.</text>
</comment>
<keyword evidence="4" id="KW-1185">Reference proteome</keyword>
<organism evidence="3 4">
    <name type="scientific">Tessaracoccus rhinocerotis</name>
    <dbReference type="NCBI Taxonomy" id="1689449"/>
    <lineage>
        <taxon>Bacteria</taxon>
        <taxon>Bacillati</taxon>
        <taxon>Actinomycetota</taxon>
        <taxon>Actinomycetes</taxon>
        <taxon>Propionibacteriales</taxon>
        <taxon>Propionibacteriaceae</taxon>
        <taxon>Tessaracoccus</taxon>
    </lineage>
</organism>
<dbReference type="Pfam" id="PF10633">
    <property type="entry name" value="NPCBM_assoc"/>
    <property type="match status" value="1"/>
</dbReference>
<proteinExistence type="predicted"/>
<feature type="region of interest" description="Disordered" evidence="1">
    <location>
        <begin position="291"/>
        <end position="353"/>
    </location>
</feature>
<protein>
    <recommendedName>
        <fullName evidence="2">Alpha-galactosidase NEW3 domain-containing protein</fullName>
    </recommendedName>
</protein>
<dbReference type="Proteomes" id="UP000317638">
    <property type="component" value="Unassembled WGS sequence"/>
</dbReference>
<feature type="compositionally biased region" description="Low complexity" evidence="1">
    <location>
        <begin position="324"/>
        <end position="339"/>
    </location>
</feature>
<evidence type="ECO:0000313" key="4">
    <source>
        <dbReference type="Proteomes" id="UP000317638"/>
    </source>
</evidence>
<sequence>MPPRVLGGQPAISDITVTVTNVGGAAVTDVTVEVGGPINWTLYPATHTIEELADGASVEVVTEIHVPNNPSPTTLRKFTASATYLTSAGARESVDTIRLQQLELGETGTMAELRNNVGTTTLETVAAGDYDGDGNSFSRELLAELGATPGATVEHLGATFTWPDVAPGEPDNVVAAGQSVELEGSGGGLAVLGSGLGSGVSGQFVIHYSDGSASTGNLGFGNWFSATPAFGETVAYKMNGRNTPAGLANTEFEYGIYVSTINIDPRKTVSAVTLPNAGGLHIFAMGFAPYVPGPEPTAEPTGEPTEEPTGGPTDDPSGEPSDPPATQQPSKSPSAAPGKPTLPPGTDLYTTPGKHHVGGRDWFTKCEAYSQTFRCQTDIWATTVLRDGAGYEQVTGWVFNNLTYLPMMTRAQWSDNPLGYKTAWTATDGRKWYTDCDSSVTGRNGCRSYVWANLVEVVKDANGATSYRTVHKWVFNNMVRFK</sequence>
<dbReference type="EMBL" id="VKKG01000001">
    <property type="protein sequence ID" value="TRY20161.1"/>
    <property type="molecule type" value="Genomic_DNA"/>
</dbReference>
<gene>
    <name evidence="3" type="ORF">FOJ82_04680</name>
</gene>
<dbReference type="AlphaFoldDB" id="A0A553K654"/>
<dbReference type="InterPro" id="IPR018905">
    <property type="entry name" value="A-galactase_NEW3"/>
</dbReference>
<evidence type="ECO:0000313" key="3">
    <source>
        <dbReference type="EMBL" id="TRY20161.1"/>
    </source>
</evidence>
<evidence type="ECO:0000256" key="1">
    <source>
        <dbReference type="SAM" id="MobiDB-lite"/>
    </source>
</evidence>
<evidence type="ECO:0000259" key="2">
    <source>
        <dbReference type="Pfam" id="PF10633"/>
    </source>
</evidence>
<reference evidence="3 4" key="1">
    <citation type="submission" date="2019-07" db="EMBL/GenBank/DDBJ databases">
        <authorList>
            <person name="Zhou L.-Y."/>
        </authorList>
    </citation>
    <scope>NUCLEOTIDE SEQUENCE [LARGE SCALE GENOMIC DNA]</scope>
    <source>
        <strain evidence="3 4">YIM 101269</strain>
    </source>
</reference>
<name>A0A553K654_9ACTN</name>
<accession>A0A553K654</accession>
<dbReference type="OrthoDB" id="3817282at2"/>
<feature type="compositionally biased region" description="Low complexity" evidence="1">
    <location>
        <begin position="298"/>
        <end position="313"/>
    </location>
</feature>